<proteinExistence type="predicted"/>
<gene>
    <name evidence="1" type="ORF">IAC54_06320</name>
</gene>
<evidence type="ECO:0000313" key="2">
    <source>
        <dbReference type="Proteomes" id="UP000823636"/>
    </source>
</evidence>
<comment type="caution">
    <text evidence="1">The sequence shown here is derived from an EMBL/GenBank/DDBJ whole genome shotgun (WGS) entry which is preliminary data.</text>
</comment>
<evidence type="ECO:0000313" key="1">
    <source>
        <dbReference type="EMBL" id="MBO8438496.1"/>
    </source>
</evidence>
<reference evidence="1" key="1">
    <citation type="submission" date="2020-10" db="EMBL/GenBank/DDBJ databases">
        <authorList>
            <person name="Gilroy R."/>
        </authorList>
    </citation>
    <scope>NUCLEOTIDE SEQUENCE</scope>
    <source>
        <strain evidence="1">G3-4614</strain>
    </source>
</reference>
<name>A0A9D9E5F9_9BACT</name>
<accession>A0A9D9E5F9</accession>
<protein>
    <submittedName>
        <fullName evidence="1">Uncharacterized protein</fullName>
    </submittedName>
</protein>
<organism evidence="1 2">
    <name type="scientific">Candidatus Caccoplasma merdipullorum</name>
    <dbReference type="NCBI Taxonomy" id="2840718"/>
    <lineage>
        <taxon>Bacteria</taxon>
        <taxon>Pseudomonadati</taxon>
        <taxon>Bacteroidota</taxon>
        <taxon>Bacteroidia</taxon>
        <taxon>Bacteroidales</taxon>
        <taxon>Bacteroidaceae</taxon>
        <taxon>Bacteroidaceae incertae sedis</taxon>
        <taxon>Candidatus Caccoplasma</taxon>
    </lineage>
</organism>
<dbReference type="Proteomes" id="UP000823636">
    <property type="component" value="Unassembled WGS sequence"/>
</dbReference>
<sequence length="209" mass="23442">MKYSIDTLVELVKINMEESQDGYGTLPLPEIDSVGIDHYIKEKIPEAVVKVFAAAPSYLLEQTDMREQLVPKPYQDGSGEVVLPDDMLKMTLFRMHGWKRPVTDFLHDTHPVAELQNNIYSRGGTAKPVAVITHNGEGNRVLRYYSLPPETRIHKIEEALYVKLPDLSHPVEINEVLLPSVTYLAAAMVYEITGEAARAAIMNQRVVVG</sequence>
<dbReference type="AlphaFoldDB" id="A0A9D9E5F9"/>
<reference evidence="1" key="2">
    <citation type="journal article" date="2021" name="PeerJ">
        <title>Extensive microbial diversity within the chicken gut microbiome revealed by metagenomics and culture.</title>
        <authorList>
            <person name="Gilroy R."/>
            <person name="Ravi A."/>
            <person name="Getino M."/>
            <person name="Pursley I."/>
            <person name="Horton D.L."/>
            <person name="Alikhan N.F."/>
            <person name="Baker D."/>
            <person name="Gharbi K."/>
            <person name="Hall N."/>
            <person name="Watson M."/>
            <person name="Adriaenssens E.M."/>
            <person name="Foster-Nyarko E."/>
            <person name="Jarju S."/>
            <person name="Secka A."/>
            <person name="Antonio M."/>
            <person name="Oren A."/>
            <person name="Chaudhuri R.R."/>
            <person name="La Ragione R."/>
            <person name="Hildebrand F."/>
            <person name="Pallen M.J."/>
        </authorList>
    </citation>
    <scope>NUCLEOTIDE SEQUENCE</scope>
    <source>
        <strain evidence="1">G3-4614</strain>
    </source>
</reference>
<dbReference type="EMBL" id="JADIMW010000067">
    <property type="protein sequence ID" value="MBO8438496.1"/>
    <property type="molecule type" value="Genomic_DNA"/>
</dbReference>